<name>A0A2S7RUJ7_ENTMU</name>
<dbReference type="PANTHER" id="PTHR36113:SF6">
    <property type="entry name" value="FOSFOMYCIN RESISTANCE PROTEIN FOSX"/>
    <property type="match status" value="1"/>
</dbReference>
<evidence type="ECO:0000256" key="1">
    <source>
        <dbReference type="ARBA" id="ARBA00022723"/>
    </source>
</evidence>
<accession>A0A2S7RUJ7</accession>
<gene>
    <name evidence="3" type="ORF">CUS89_07640</name>
</gene>
<dbReference type="PROSITE" id="PS51819">
    <property type="entry name" value="VOC"/>
    <property type="match status" value="1"/>
</dbReference>
<dbReference type="EMBL" id="PUAP01000022">
    <property type="protein sequence ID" value="PQF23432.1"/>
    <property type="molecule type" value="Genomic_DNA"/>
</dbReference>
<dbReference type="GO" id="GO:0046872">
    <property type="term" value="F:metal ion binding"/>
    <property type="evidence" value="ECO:0007669"/>
    <property type="project" value="UniProtKB-KW"/>
</dbReference>
<dbReference type="InterPro" id="IPR004360">
    <property type="entry name" value="Glyas_Fos-R_dOase_dom"/>
</dbReference>
<protein>
    <recommendedName>
        <fullName evidence="2">VOC domain-containing protein</fullName>
    </recommendedName>
</protein>
<evidence type="ECO:0000313" key="3">
    <source>
        <dbReference type="EMBL" id="PQF23432.1"/>
    </source>
</evidence>
<dbReference type="AlphaFoldDB" id="A0A2S7RUJ7"/>
<dbReference type="InterPro" id="IPR037523">
    <property type="entry name" value="VOC_core"/>
</dbReference>
<dbReference type="PANTHER" id="PTHR36113">
    <property type="entry name" value="LYASE, PUTATIVE-RELATED-RELATED"/>
    <property type="match status" value="1"/>
</dbReference>
<keyword evidence="1" id="KW-0479">Metal-binding</keyword>
<dbReference type="Proteomes" id="UP000237934">
    <property type="component" value="Unassembled WGS sequence"/>
</dbReference>
<comment type="caution">
    <text evidence="3">The sequence shown here is derived from an EMBL/GenBank/DDBJ whole genome shotgun (WGS) entry which is preliminary data.</text>
</comment>
<sequence length="128" mass="14973">MLHHIEINVSNLKKSKDFYDLLLTKLGYQVFQEWENGFSYIYGDCYIVFVQTREKYQHHQFTRMATGLNHLAFSISSESEVDSLRSELLKSGVTELYPELYPHAGGANHYAFFFEDPDRIKLEIVAKN</sequence>
<proteinExistence type="predicted"/>
<organism evidence="3 4">
    <name type="scientific">Enterococcus mundtii</name>
    <dbReference type="NCBI Taxonomy" id="53346"/>
    <lineage>
        <taxon>Bacteria</taxon>
        <taxon>Bacillati</taxon>
        <taxon>Bacillota</taxon>
        <taxon>Bacilli</taxon>
        <taxon>Lactobacillales</taxon>
        <taxon>Enterococcaceae</taxon>
        <taxon>Enterococcus</taxon>
    </lineage>
</organism>
<reference evidence="3 4" key="1">
    <citation type="journal article" date="2018" name="Pathog. Dis.">
        <title>Whole-genome sequencing based characterization of antimicrobial resistance in Enterococcus.</title>
        <authorList>
            <person name="Tyson G."/>
        </authorList>
    </citation>
    <scope>NUCLEOTIDE SEQUENCE [LARGE SCALE GENOMIC DNA]</scope>
    <source>
        <strain evidence="3 4">CVM N55263</strain>
    </source>
</reference>
<dbReference type="InterPro" id="IPR051332">
    <property type="entry name" value="Fosfomycin_Res_Enzymes"/>
</dbReference>
<feature type="domain" description="VOC" evidence="2">
    <location>
        <begin position="1"/>
        <end position="127"/>
    </location>
</feature>
<dbReference type="SUPFAM" id="SSF54593">
    <property type="entry name" value="Glyoxalase/Bleomycin resistance protein/Dihydroxybiphenyl dioxygenase"/>
    <property type="match status" value="1"/>
</dbReference>
<evidence type="ECO:0000313" key="4">
    <source>
        <dbReference type="Proteomes" id="UP000237934"/>
    </source>
</evidence>
<dbReference type="Pfam" id="PF00903">
    <property type="entry name" value="Glyoxalase"/>
    <property type="match status" value="1"/>
</dbReference>
<evidence type="ECO:0000259" key="2">
    <source>
        <dbReference type="PROSITE" id="PS51819"/>
    </source>
</evidence>
<dbReference type="Gene3D" id="3.10.180.10">
    <property type="entry name" value="2,3-Dihydroxybiphenyl 1,2-Dioxygenase, domain 1"/>
    <property type="match status" value="1"/>
</dbReference>
<dbReference type="InterPro" id="IPR029068">
    <property type="entry name" value="Glyas_Bleomycin-R_OHBP_Dase"/>
</dbReference>